<comment type="caution">
    <text evidence="1">The sequence shown here is derived from an EMBL/GenBank/DDBJ whole genome shotgun (WGS) entry which is preliminary data.</text>
</comment>
<protein>
    <submittedName>
        <fullName evidence="1">Uncharacterized protein</fullName>
    </submittedName>
</protein>
<accession>A0AAV4WFM7</accession>
<sequence length="85" mass="9731">MHTYISAAQFAAGRRTLRNFYDAHTVVNHMLQRAILSSFYSGVEFKRSSRAVSKSVDGSFQPQSRVHLLPIKYTFVNNEMRCSCI</sequence>
<keyword evidence="2" id="KW-1185">Reference proteome</keyword>
<proteinExistence type="predicted"/>
<gene>
    <name evidence="1" type="ORF">CEXT_392511</name>
</gene>
<reference evidence="1 2" key="1">
    <citation type="submission" date="2021-06" db="EMBL/GenBank/DDBJ databases">
        <title>Caerostris extrusa draft genome.</title>
        <authorList>
            <person name="Kono N."/>
            <person name="Arakawa K."/>
        </authorList>
    </citation>
    <scope>NUCLEOTIDE SEQUENCE [LARGE SCALE GENOMIC DNA]</scope>
</reference>
<dbReference type="EMBL" id="BPLR01016145">
    <property type="protein sequence ID" value="GIY81597.1"/>
    <property type="molecule type" value="Genomic_DNA"/>
</dbReference>
<evidence type="ECO:0000313" key="2">
    <source>
        <dbReference type="Proteomes" id="UP001054945"/>
    </source>
</evidence>
<dbReference type="Proteomes" id="UP001054945">
    <property type="component" value="Unassembled WGS sequence"/>
</dbReference>
<organism evidence="1 2">
    <name type="scientific">Caerostris extrusa</name>
    <name type="common">Bark spider</name>
    <name type="synonym">Caerostris bankana</name>
    <dbReference type="NCBI Taxonomy" id="172846"/>
    <lineage>
        <taxon>Eukaryota</taxon>
        <taxon>Metazoa</taxon>
        <taxon>Ecdysozoa</taxon>
        <taxon>Arthropoda</taxon>
        <taxon>Chelicerata</taxon>
        <taxon>Arachnida</taxon>
        <taxon>Araneae</taxon>
        <taxon>Araneomorphae</taxon>
        <taxon>Entelegynae</taxon>
        <taxon>Araneoidea</taxon>
        <taxon>Araneidae</taxon>
        <taxon>Caerostris</taxon>
    </lineage>
</organism>
<evidence type="ECO:0000313" key="1">
    <source>
        <dbReference type="EMBL" id="GIY81597.1"/>
    </source>
</evidence>
<name>A0AAV4WFM7_CAEEX</name>
<dbReference type="AlphaFoldDB" id="A0AAV4WFM7"/>